<dbReference type="InterPro" id="IPR017476">
    <property type="entry name" value="UDP-Glc/GDP-Man"/>
</dbReference>
<dbReference type="PANTHER" id="PTHR43491:SF1">
    <property type="entry name" value="UDP-N-ACETYL-D-MANNOSAMINE DEHYDROGENASE"/>
    <property type="match status" value="1"/>
</dbReference>
<feature type="domain" description="UDP-glucose/GDP-mannose dehydrogenase C-terminal" evidence="4">
    <location>
        <begin position="335"/>
        <end position="430"/>
    </location>
</feature>
<evidence type="ECO:0000256" key="3">
    <source>
        <dbReference type="PIRNR" id="PIRNR000124"/>
    </source>
</evidence>
<dbReference type="Proteomes" id="UP000239724">
    <property type="component" value="Unassembled WGS sequence"/>
</dbReference>
<comment type="similarity">
    <text evidence="3">Belongs to the UDP-glucose/GDP-mannose dehydrogenase family.</text>
</comment>
<dbReference type="AlphaFoldDB" id="A0A2S6MW36"/>
<dbReference type="NCBIfam" id="NF008286">
    <property type="entry name" value="PRK11064.1"/>
    <property type="match status" value="1"/>
</dbReference>
<dbReference type="InterPro" id="IPR036220">
    <property type="entry name" value="UDP-Glc/GDP-Man_DH_C_sf"/>
</dbReference>
<dbReference type="GO" id="GO:0016628">
    <property type="term" value="F:oxidoreductase activity, acting on the CH-CH group of donors, NAD or NADP as acceptor"/>
    <property type="evidence" value="ECO:0007669"/>
    <property type="project" value="InterPro"/>
</dbReference>
<dbReference type="PIRSF" id="PIRSF500136">
    <property type="entry name" value="UDP_ManNAc_DH"/>
    <property type="match status" value="1"/>
</dbReference>
<dbReference type="InterPro" id="IPR001732">
    <property type="entry name" value="UDP-Glc/GDP-Man_DH_N"/>
</dbReference>
<dbReference type="Pfam" id="PF03721">
    <property type="entry name" value="UDPG_MGDP_dh_N"/>
    <property type="match status" value="1"/>
</dbReference>
<evidence type="ECO:0000259" key="4">
    <source>
        <dbReference type="SMART" id="SM00984"/>
    </source>
</evidence>
<comment type="caution">
    <text evidence="5">The sequence shown here is derived from an EMBL/GenBank/DDBJ whole genome shotgun (WGS) entry which is preliminary data.</text>
</comment>
<keyword evidence="6" id="KW-1185">Reference proteome</keyword>
<dbReference type="PANTHER" id="PTHR43491">
    <property type="entry name" value="UDP-N-ACETYL-D-MANNOSAMINE DEHYDROGENASE"/>
    <property type="match status" value="1"/>
</dbReference>
<keyword evidence="2" id="KW-0520">NAD</keyword>
<dbReference type="Gene3D" id="3.40.50.720">
    <property type="entry name" value="NAD(P)-binding Rossmann-like Domain"/>
    <property type="match status" value="2"/>
</dbReference>
<dbReference type="GO" id="GO:0000271">
    <property type="term" value="P:polysaccharide biosynthetic process"/>
    <property type="evidence" value="ECO:0007669"/>
    <property type="project" value="InterPro"/>
</dbReference>
<dbReference type="GO" id="GO:0016616">
    <property type="term" value="F:oxidoreductase activity, acting on the CH-OH group of donors, NAD or NADP as acceptor"/>
    <property type="evidence" value="ECO:0007669"/>
    <property type="project" value="InterPro"/>
</dbReference>
<dbReference type="Pfam" id="PF03720">
    <property type="entry name" value="UDPG_MGDP_dh_C"/>
    <property type="match status" value="1"/>
</dbReference>
<dbReference type="InterPro" id="IPR014026">
    <property type="entry name" value="UDP-Glc/GDP-Man_DH_dimer"/>
</dbReference>
<dbReference type="SUPFAM" id="SSF48179">
    <property type="entry name" value="6-phosphogluconate dehydrogenase C-terminal domain-like"/>
    <property type="match status" value="1"/>
</dbReference>
<dbReference type="InterPro" id="IPR028359">
    <property type="entry name" value="UDP_ManNAc/GlcNAc_DH"/>
</dbReference>
<sequence length="431" mass="47139">METAGHQAVSWRHFSVSNYSRIVVVGLGYIGLPTAAVFADHGLEIVGVDVNPRVVDSVNRGRPHFGEPNLDALVRRVVESGKLRATLEMEPGDAFIIAVPTPLVSHGAEARPDISYVEEAAKAIAPVLAPGNLVILESTSPVGTTEMLASIFADSRPDLTFPPQRGERAQVQIAHCPERVLPGNILDEVVNNARVIGGMTRKCAHAALGLYRIVVRGECRLTNARTAELTKLTENAFRDVNIAFANELSFICDRLKINVWELIRLANLHPRVNILQPGPGVGGHCIAVDPWFIVATNPDEARLIRGARLINDSKPAYVCARVAARAAALKRPVIACLGLTYKKDVDDLRESPAVTIVRQLAEEQIGELLVVEPNIAELPADLRDLGLQLHDFDDALERANLVLLLVDHMSFLQIDREVLNDKFVIDTRGIW</sequence>
<dbReference type="Gene3D" id="1.20.5.100">
    <property type="entry name" value="Cytochrome c1, transmembrane anchor, C-terminal"/>
    <property type="match status" value="1"/>
</dbReference>
<dbReference type="SMART" id="SM00984">
    <property type="entry name" value="UDPG_MGDP_dh_C"/>
    <property type="match status" value="1"/>
</dbReference>
<keyword evidence="1" id="KW-0560">Oxidoreductase</keyword>
<reference evidence="5 6" key="1">
    <citation type="journal article" date="2018" name="Arch. Microbiol.">
        <title>New insights into the metabolic potential of the phototrophic purple bacterium Rhodopila globiformis DSM 161(T) from its draft genome sequence and evidence for a vanadium-dependent nitrogenase.</title>
        <authorList>
            <person name="Imhoff J.F."/>
            <person name="Rahn T."/>
            <person name="Kunzel S."/>
            <person name="Neulinger S.C."/>
        </authorList>
    </citation>
    <scope>NUCLEOTIDE SEQUENCE [LARGE SCALE GENOMIC DNA]</scope>
    <source>
        <strain evidence="5 6">DSM 161</strain>
    </source>
</reference>
<evidence type="ECO:0000313" key="5">
    <source>
        <dbReference type="EMBL" id="PPQ26585.1"/>
    </source>
</evidence>
<dbReference type="PRINTS" id="PR00411">
    <property type="entry name" value="PNDRDTASEI"/>
</dbReference>
<dbReference type="SUPFAM" id="SSF52413">
    <property type="entry name" value="UDP-glucose/GDP-mannose dehydrogenase C-terminal domain"/>
    <property type="match status" value="1"/>
</dbReference>
<organism evidence="5 6">
    <name type="scientific">Rhodopila globiformis</name>
    <name type="common">Rhodopseudomonas globiformis</name>
    <dbReference type="NCBI Taxonomy" id="1071"/>
    <lineage>
        <taxon>Bacteria</taxon>
        <taxon>Pseudomonadati</taxon>
        <taxon>Pseudomonadota</taxon>
        <taxon>Alphaproteobacteria</taxon>
        <taxon>Acetobacterales</taxon>
        <taxon>Acetobacteraceae</taxon>
        <taxon>Rhodopila</taxon>
    </lineage>
</organism>
<name>A0A2S6MW36_RHOGL</name>
<accession>A0A2S6MW36</accession>
<evidence type="ECO:0000313" key="6">
    <source>
        <dbReference type="Proteomes" id="UP000239724"/>
    </source>
</evidence>
<dbReference type="GO" id="GO:0051287">
    <property type="term" value="F:NAD binding"/>
    <property type="evidence" value="ECO:0007669"/>
    <property type="project" value="InterPro"/>
</dbReference>
<dbReference type="NCBIfam" id="TIGR03026">
    <property type="entry name" value="NDP-sugDHase"/>
    <property type="match status" value="1"/>
</dbReference>
<dbReference type="OrthoDB" id="9803238at2"/>
<dbReference type="EMBL" id="NHRY01000269">
    <property type="protein sequence ID" value="PPQ26585.1"/>
    <property type="molecule type" value="Genomic_DNA"/>
</dbReference>
<dbReference type="InterPro" id="IPR014027">
    <property type="entry name" value="UDP-Glc/GDP-Man_DH_C"/>
</dbReference>
<proteinExistence type="inferred from homology"/>
<evidence type="ECO:0000256" key="1">
    <source>
        <dbReference type="ARBA" id="ARBA00023002"/>
    </source>
</evidence>
<dbReference type="SUPFAM" id="SSF51735">
    <property type="entry name" value="NAD(P)-binding Rossmann-fold domains"/>
    <property type="match status" value="1"/>
</dbReference>
<dbReference type="PIRSF" id="PIRSF000124">
    <property type="entry name" value="UDPglc_GDPman_dh"/>
    <property type="match status" value="1"/>
</dbReference>
<gene>
    <name evidence="5" type="ORF">CCS01_29975</name>
</gene>
<dbReference type="Pfam" id="PF00984">
    <property type="entry name" value="UDPG_MGDP_dh"/>
    <property type="match status" value="1"/>
</dbReference>
<evidence type="ECO:0000256" key="2">
    <source>
        <dbReference type="ARBA" id="ARBA00023027"/>
    </source>
</evidence>
<dbReference type="InterPro" id="IPR036291">
    <property type="entry name" value="NAD(P)-bd_dom_sf"/>
</dbReference>
<protein>
    <submittedName>
        <fullName evidence="5">UDP-N-acetyl-D-mannosamine dehydrogenase</fullName>
    </submittedName>
</protein>
<dbReference type="InterPro" id="IPR008927">
    <property type="entry name" value="6-PGluconate_DH-like_C_sf"/>
</dbReference>
<dbReference type="RefSeq" id="WP_104522644.1">
    <property type="nucleotide sequence ID" value="NZ_NHRY01000269.1"/>
</dbReference>